<organism evidence="1">
    <name type="scientific">Anguilla anguilla</name>
    <name type="common">European freshwater eel</name>
    <name type="synonym">Muraena anguilla</name>
    <dbReference type="NCBI Taxonomy" id="7936"/>
    <lineage>
        <taxon>Eukaryota</taxon>
        <taxon>Metazoa</taxon>
        <taxon>Chordata</taxon>
        <taxon>Craniata</taxon>
        <taxon>Vertebrata</taxon>
        <taxon>Euteleostomi</taxon>
        <taxon>Actinopterygii</taxon>
        <taxon>Neopterygii</taxon>
        <taxon>Teleostei</taxon>
        <taxon>Anguilliformes</taxon>
        <taxon>Anguillidae</taxon>
        <taxon>Anguilla</taxon>
    </lineage>
</organism>
<sequence length="26" mass="3113">MQYTLKMLKAYKTYMEMLLIIITSGK</sequence>
<reference evidence="1" key="2">
    <citation type="journal article" date="2015" name="Fish Shellfish Immunol.">
        <title>Early steps in the European eel (Anguilla anguilla)-Vibrio vulnificus interaction in the gills: Role of the RtxA13 toxin.</title>
        <authorList>
            <person name="Callol A."/>
            <person name="Pajuelo D."/>
            <person name="Ebbesson L."/>
            <person name="Teles M."/>
            <person name="MacKenzie S."/>
            <person name="Amaro C."/>
        </authorList>
    </citation>
    <scope>NUCLEOTIDE SEQUENCE</scope>
</reference>
<name>A0A0E9SQI6_ANGAN</name>
<proteinExistence type="predicted"/>
<reference evidence="1" key="1">
    <citation type="submission" date="2014-11" db="EMBL/GenBank/DDBJ databases">
        <authorList>
            <person name="Amaro Gonzalez C."/>
        </authorList>
    </citation>
    <scope>NUCLEOTIDE SEQUENCE</scope>
</reference>
<dbReference type="EMBL" id="GBXM01065647">
    <property type="protein sequence ID" value="JAH42930.1"/>
    <property type="molecule type" value="Transcribed_RNA"/>
</dbReference>
<dbReference type="AlphaFoldDB" id="A0A0E9SQI6"/>
<protein>
    <submittedName>
        <fullName evidence="1">Uncharacterized protein</fullName>
    </submittedName>
</protein>
<accession>A0A0E9SQI6</accession>
<evidence type="ECO:0000313" key="1">
    <source>
        <dbReference type="EMBL" id="JAH42930.1"/>
    </source>
</evidence>